<comment type="caution">
    <text evidence="2">The sequence shown here is derived from an EMBL/GenBank/DDBJ whole genome shotgun (WGS) entry which is preliminary data.</text>
</comment>
<dbReference type="RefSeq" id="WP_308984664.1">
    <property type="nucleotide sequence ID" value="NZ_JARXIC010000009.1"/>
</dbReference>
<reference evidence="2 3" key="1">
    <citation type="submission" date="2023-04" db="EMBL/GenBank/DDBJ databases">
        <title>A novel bacteria isolated from coastal sediment.</title>
        <authorList>
            <person name="Liu X.-J."/>
            <person name="Du Z.-J."/>
        </authorList>
    </citation>
    <scope>NUCLEOTIDE SEQUENCE [LARGE SCALE GENOMIC DNA]</scope>
    <source>
        <strain evidence="2 3">SDUM461004</strain>
    </source>
</reference>
<evidence type="ECO:0000259" key="1">
    <source>
        <dbReference type="Pfam" id="PF01261"/>
    </source>
</evidence>
<sequence length="256" mass="28613">MLYSGLCSITFRQLSVDEIIALCQKAGIDGIEWGGDVHVPPGDLDLALSVKKRTEAAGLKLCSYGSYYRCNHESEPFSNVLETADTLGAPIIRVWAGQKGSADASAEDREEVSEYLRRAVIAARELNITIALEYHGGTLTDTQASALQLLNEVGLPELKLYWQPRTGGEFRNDLIERDAVLPHLSHVHCFNWGPAGWQDRRPLLDGTQQWQAYLEPIRNLAGERFIIIEFVKDDSTEQFLEDAQVLHSLLKHNDIP</sequence>
<keyword evidence="3" id="KW-1185">Reference proteome</keyword>
<dbReference type="Pfam" id="PF01261">
    <property type="entry name" value="AP_endonuc_2"/>
    <property type="match status" value="1"/>
</dbReference>
<protein>
    <submittedName>
        <fullName evidence="2">Sugar phosphate isomerase/epimerase</fullName>
    </submittedName>
</protein>
<dbReference type="InterPro" id="IPR013022">
    <property type="entry name" value="Xyl_isomerase-like_TIM-brl"/>
</dbReference>
<dbReference type="InterPro" id="IPR050312">
    <property type="entry name" value="IolE/XylAMocC-like"/>
</dbReference>
<dbReference type="PANTHER" id="PTHR12110">
    <property type="entry name" value="HYDROXYPYRUVATE ISOMERASE"/>
    <property type="match status" value="1"/>
</dbReference>
<dbReference type="InterPro" id="IPR036237">
    <property type="entry name" value="Xyl_isomerase-like_sf"/>
</dbReference>
<name>A0ABU1AKA9_9BACT</name>
<dbReference type="Gene3D" id="3.20.20.150">
    <property type="entry name" value="Divalent-metal-dependent TIM barrel enzymes"/>
    <property type="match status" value="1"/>
</dbReference>
<keyword evidence="2" id="KW-0413">Isomerase</keyword>
<gene>
    <name evidence="2" type="ORF">QEH59_07080</name>
</gene>
<dbReference type="SUPFAM" id="SSF51658">
    <property type="entry name" value="Xylose isomerase-like"/>
    <property type="match status" value="1"/>
</dbReference>
<evidence type="ECO:0000313" key="2">
    <source>
        <dbReference type="EMBL" id="MDQ8194181.1"/>
    </source>
</evidence>
<dbReference type="Proteomes" id="UP001243717">
    <property type="component" value="Unassembled WGS sequence"/>
</dbReference>
<organism evidence="2 3">
    <name type="scientific">Thalassobacterium sedimentorum</name>
    <dbReference type="NCBI Taxonomy" id="3041258"/>
    <lineage>
        <taxon>Bacteria</taxon>
        <taxon>Pseudomonadati</taxon>
        <taxon>Verrucomicrobiota</taxon>
        <taxon>Opitutia</taxon>
        <taxon>Puniceicoccales</taxon>
        <taxon>Coraliomargaritaceae</taxon>
        <taxon>Thalassobacterium</taxon>
    </lineage>
</organism>
<dbReference type="EMBL" id="JARXIC010000009">
    <property type="protein sequence ID" value="MDQ8194181.1"/>
    <property type="molecule type" value="Genomic_DNA"/>
</dbReference>
<dbReference type="GO" id="GO:0016853">
    <property type="term" value="F:isomerase activity"/>
    <property type="evidence" value="ECO:0007669"/>
    <property type="project" value="UniProtKB-KW"/>
</dbReference>
<evidence type="ECO:0000313" key="3">
    <source>
        <dbReference type="Proteomes" id="UP001243717"/>
    </source>
</evidence>
<dbReference type="PANTHER" id="PTHR12110:SF41">
    <property type="entry name" value="INOSOSE DEHYDRATASE"/>
    <property type="match status" value="1"/>
</dbReference>
<feature type="domain" description="Xylose isomerase-like TIM barrel" evidence="1">
    <location>
        <begin position="20"/>
        <end position="246"/>
    </location>
</feature>
<proteinExistence type="predicted"/>
<accession>A0ABU1AKA9</accession>